<sequence>MLLFVFKDKAMTFKSFYYFLKRQSDHLSSPLQPRIHARQKIQPMTSHSTGSATISKKTFILLCCVIITLVTFLGGIITGEIGWGKSLILIGY</sequence>
<evidence type="ECO:0000313" key="3">
    <source>
        <dbReference type="Proteomes" id="UP000250603"/>
    </source>
</evidence>
<dbReference type="EMBL" id="QMCK01000001">
    <property type="protein sequence ID" value="RAY30563.1"/>
    <property type="molecule type" value="Genomic_DNA"/>
</dbReference>
<keyword evidence="1" id="KW-1133">Transmembrane helix</keyword>
<feature type="transmembrane region" description="Helical" evidence="1">
    <location>
        <begin position="59"/>
        <end position="77"/>
    </location>
</feature>
<reference evidence="2 3" key="1">
    <citation type="submission" date="2018-06" db="EMBL/GenBank/DDBJ databases">
        <title>ACT-28, a chromosomally-encoded AmpC with carbapenemase activity from Enterobacter kobei.</title>
        <authorList>
            <person name="Jousset A.B."/>
            <person name="Oueslati S."/>
            <person name="Bernabeu S."/>
            <person name="Takissian J."/>
            <person name="Creton E."/>
            <person name="Vogel A."/>
            <person name="Cotellon G."/>
            <person name="Bonnin R.A."/>
            <person name="Dortet L."/>
            <person name="Naas T."/>
        </authorList>
    </citation>
    <scope>NUCLEOTIDE SEQUENCE [LARGE SCALE GENOMIC DNA]</scope>
    <source>
        <strain evidence="2 3">149H6</strain>
    </source>
</reference>
<dbReference type="Proteomes" id="UP000250603">
    <property type="component" value="Unassembled WGS sequence"/>
</dbReference>
<evidence type="ECO:0000256" key="1">
    <source>
        <dbReference type="SAM" id="Phobius"/>
    </source>
</evidence>
<protein>
    <submittedName>
        <fullName evidence="2">Uncharacterized protein</fullName>
    </submittedName>
</protein>
<comment type="caution">
    <text evidence="2">The sequence shown here is derived from an EMBL/GenBank/DDBJ whole genome shotgun (WGS) entry which is preliminary data.</text>
</comment>
<organism evidence="2 3">
    <name type="scientific">Enterobacter kobei</name>
    <dbReference type="NCBI Taxonomy" id="208224"/>
    <lineage>
        <taxon>Bacteria</taxon>
        <taxon>Pseudomonadati</taxon>
        <taxon>Pseudomonadota</taxon>
        <taxon>Gammaproteobacteria</taxon>
        <taxon>Enterobacterales</taxon>
        <taxon>Enterobacteriaceae</taxon>
        <taxon>Enterobacter</taxon>
        <taxon>Enterobacter cloacae complex</taxon>
    </lineage>
</organism>
<keyword evidence="1" id="KW-0812">Transmembrane</keyword>
<keyword evidence="1" id="KW-0472">Membrane</keyword>
<name>A0ABX9F860_9ENTR</name>
<accession>A0ABX9F860</accession>
<proteinExistence type="predicted"/>
<evidence type="ECO:0000313" key="2">
    <source>
        <dbReference type="EMBL" id="RAY30563.1"/>
    </source>
</evidence>
<gene>
    <name evidence="2" type="ORF">DP181_00390</name>
</gene>
<keyword evidence="3" id="KW-1185">Reference proteome</keyword>